<gene>
    <name evidence="3 5" type="primary">yihI</name>
    <name evidence="5" type="ORF">GCM10023095_32040</name>
</gene>
<reference evidence="6" key="1">
    <citation type="journal article" date="2019" name="Int. J. Syst. Evol. Microbiol.">
        <title>The Global Catalogue of Microorganisms (GCM) 10K type strain sequencing project: providing services to taxonomists for standard genome sequencing and annotation.</title>
        <authorList>
            <consortium name="The Broad Institute Genomics Platform"/>
            <consortium name="The Broad Institute Genome Sequencing Center for Infectious Disease"/>
            <person name="Wu L."/>
            <person name="Ma J."/>
        </authorList>
    </citation>
    <scope>NUCLEOTIDE SEQUENCE [LARGE SCALE GENOMIC DNA]</scope>
    <source>
        <strain evidence="6">JCM 32226</strain>
    </source>
</reference>
<sequence>MKTSPKPAARKAPKRESEEQARVARERKRAAKRKGLKAGSRHGEATQDDKAKRGGQPADPRVGSRKPVSLAPSAPAKPKPKAKPVTQAKPDPAALEKELLAIENDERLSRLLDRLDEGQPITSEEQDWVDAQLARHQALMAELGLDDEDEDDEAPADESAHSEELWQRFMDDNFDPNALGDEPRQGKQ</sequence>
<evidence type="ECO:0000313" key="6">
    <source>
        <dbReference type="Proteomes" id="UP001501321"/>
    </source>
</evidence>
<evidence type="ECO:0000256" key="3">
    <source>
        <dbReference type="HAMAP-Rule" id="MF_01058"/>
    </source>
</evidence>
<dbReference type="EMBL" id="BAABFC010000029">
    <property type="protein sequence ID" value="GAA4504313.1"/>
    <property type="molecule type" value="Genomic_DNA"/>
</dbReference>
<feature type="compositionally biased region" description="Basic and acidic residues" evidence="4">
    <location>
        <begin position="41"/>
        <end position="52"/>
    </location>
</feature>
<protein>
    <recommendedName>
        <fullName evidence="3">Der GTPase-activating protein YihI</fullName>
    </recommendedName>
</protein>
<comment type="similarity">
    <text evidence="3">Belongs to the YihI family.</text>
</comment>
<comment type="caution">
    <text evidence="5">The sequence shown here is derived from an EMBL/GenBank/DDBJ whole genome shotgun (WGS) entry which is preliminary data.</text>
</comment>
<evidence type="ECO:0000256" key="2">
    <source>
        <dbReference type="ARBA" id="ARBA00022517"/>
    </source>
</evidence>
<dbReference type="InterPro" id="IPR007336">
    <property type="entry name" value="YihI"/>
</dbReference>
<feature type="region of interest" description="Disordered" evidence="4">
    <location>
        <begin position="1"/>
        <end position="100"/>
    </location>
</feature>
<organism evidence="5 6">
    <name type="scientific">Pseudaeromonas paramecii</name>
    <dbReference type="NCBI Taxonomy" id="2138166"/>
    <lineage>
        <taxon>Bacteria</taxon>
        <taxon>Pseudomonadati</taxon>
        <taxon>Pseudomonadota</taxon>
        <taxon>Gammaproteobacteria</taxon>
        <taxon>Aeromonadales</taxon>
        <taxon>Aeromonadaceae</taxon>
        <taxon>Pseudaeromonas</taxon>
    </lineage>
</organism>
<feature type="compositionally biased region" description="Acidic residues" evidence="4">
    <location>
        <begin position="144"/>
        <end position="156"/>
    </location>
</feature>
<evidence type="ECO:0000256" key="1">
    <source>
        <dbReference type="ARBA" id="ARBA00022468"/>
    </source>
</evidence>
<keyword evidence="1 3" id="KW-0343">GTPase activation</keyword>
<dbReference type="RefSeq" id="WP_345014961.1">
    <property type="nucleotide sequence ID" value="NZ_BAABFC010000029.1"/>
</dbReference>
<feature type="compositionally biased region" description="Basic residues" evidence="4">
    <location>
        <begin position="25"/>
        <end position="40"/>
    </location>
</feature>
<feature type="compositionally biased region" description="Basic and acidic residues" evidence="4">
    <location>
        <begin position="14"/>
        <end position="24"/>
    </location>
</feature>
<feature type="compositionally biased region" description="Basic and acidic residues" evidence="4">
    <location>
        <begin position="158"/>
        <end position="171"/>
    </location>
</feature>
<dbReference type="Proteomes" id="UP001501321">
    <property type="component" value="Unassembled WGS sequence"/>
</dbReference>
<keyword evidence="6" id="KW-1185">Reference proteome</keyword>
<comment type="function">
    <text evidence="3">A GTPase-activating protein (GAP) that modifies Der/EngA GTPase function. May play a role in ribosome biogenesis.</text>
</comment>
<evidence type="ECO:0000313" key="5">
    <source>
        <dbReference type="EMBL" id="GAA4504313.1"/>
    </source>
</evidence>
<name>A0ABP8QMF2_9GAMM</name>
<accession>A0ABP8QMF2</accession>
<proteinExistence type="inferred from homology"/>
<feature type="compositionally biased region" description="Low complexity" evidence="4">
    <location>
        <begin position="66"/>
        <end position="76"/>
    </location>
</feature>
<dbReference type="Pfam" id="PF04220">
    <property type="entry name" value="YihI"/>
    <property type="match status" value="1"/>
</dbReference>
<dbReference type="HAMAP" id="MF_01058">
    <property type="entry name" value="GAP_YihI"/>
    <property type="match status" value="1"/>
</dbReference>
<feature type="region of interest" description="Disordered" evidence="4">
    <location>
        <begin position="140"/>
        <end position="188"/>
    </location>
</feature>
<keyword evidence="2 3" id="KW-0690">Ribosome biogenesis</keyword>
<evidence type="ECO:0000256" key="4">
    <source>
        <dbReference type="SAM" id="MobiDB-lite"/>
    </source>
</evidence>
<comment type="subunit">
    <text evidence="3">Interacts with Der.</text>
</comment>
<dbReference type="NCBIfam" id="NF003560">
    <property type="entry name" value="PRK05244.1-1"/>
    <property type="match status" value="1"/>
</dbReference>